<evidence type="ECO:0000256" key="3">
    <source>
        <dbReference type="ARBA" id="ARBA00023027"/>
    </source>
</evidence>
<dbReference type="PANTHER" id="PTHR42986:SF1">
    <property type="entry name" value="BENZALDEHYDE DEHYDROGENASE YFMT"/>
    <property type="match status" value="1"/>
</dbReference>
<dbReference type="InterPro" id="IPR016163">
    <property type="entry name" value="Ald_DH_C"/>
</dbReference>
<reference evidence="5 6" key="1">
    <citation type="submission" date="2014-10" db="EMBL/GenBank/DDBJ databases">
        <title>Genome sequence of Ponticoccus sp. strain UMTAT08 isolated from clonal culture of toxic dinoflagellate Alexandrium tamiyavanichii.</title>
        <authorList>
            <person name="Gan H.Y."/>
            <person name="Muhd D.-D."/>
            <person name="Mohd Noor M.E."/>
            <person name="Yeong Y.S."/>
            <person name="Usup G."/>
        </authorList>
    </citation>
    <scope>NUCLEOTIDE SEQUENCE [LARGE SCALE GENOMIC DNA]</scope>
    <source>
        <strain evidence="5 6">UMTAT08</strain>
    </source>
</reference>
<evidence type="ECO:0000256" key="1">
    <source>
        <dbReference type="ARBA" id="ARBA00009986"/>
    </source>
</evidence>
<dbReference type="Pfam" id="PF00171">
    <property type="entry name" value="Aldedh"/>
    <property type="match status" value="1"/>
</dbReference>
<dbReference type="InterPro" id="IPR016161">
    <property type="entry name" value="Ald_DH/histidinol_DH"/>
</dbReference>
<comment type="similarity">
    <text evidence="1">Belongs to the aldehyde dehydrogenase family.</text>
</comment>
<accession>A0A0B3S098</accession>
<proteinExistence type="inferred from homology"/>
<keyword evidence="3" id="KW-0520">NAD</keyword>
<dbReference type="Gene3D" id="3.40.309.10">
    <property type="entry name" value="Aldehyde Dehydrogenase, Chain A, domain 2"/>
    <property type="match status" value="1"/>
</dbReference>
<keyword evidence="2" id="KW-0560">Oxidoreductase</keyword>
<dbReference type="InterPro" id="IPR016162">
    <property type="entry name" value="Ald_DH_N"/>
</dbReference>
<dbReference type="STRING" id="561184.SAMN05216376_11127"/>
<feature type="domain" description="Aldehyde dehydrogenase" evidence="4">
    <location>
        <begin position="22"/>
        <end position="467"/>
    </location>
</feature>
<dbReference type="Proteomes" id="UP000030960">
    <property type="component" value="Unassembled WGS sequence"/>
</dbReference>
<evidence type="ECO:0000259" key="4">
    <source>
        <dbReference type="Pfam" id="PF00171"/>
    </source>
</evidence>
<comment type="caution">
    <text evidence="5">The sequence shown here is derived from an EMBL/GenBank/DDBJ whole genome shotgun (WGS) entry which is preliminary data.</text>
</comment>
<evidence type="ECO:0000313" key="6">
    <source>
        <dbReference type="Proteomes" id="UP000030960"/>
    </source>
</evidence>
<evidence type="ECO:0000313" key="5">
    <source>
        <dbReference type="EMBL" id="KHQ49926.1"/>
    </source>
</evidence>
<dbReference type="SUPFAM" id="SSF53720">
    <property type="entry name" value="ALDH-like"/>
    <property type="match status" value="1"/>
</dbReference>
<sequence>MQLYEAQFIINGRSVAPGAGAAFERRGPVSDAVITRAAAGRAAEAREAAAAAAGAFAGWAATPAADRVAILTHAADMLEARADEVVAIACDEVGSSPDWVRFNAGIAASMLRQTRDLAKALDSGPQREGDNILRRRPAGVVLGIAPWNAAVALAVRALAAPLACGNTVVLKGSELCPKTHEWVAEVINLAGLPDGVLNYITNAPDHAEEVVETLIAHPAVRRINFTGSTRVGREIAVAAARHLKPCLLELSGKGTMIVLADADLEAAARAAAHGSFFNQGQICMSTERILVEDSVADAFVERFRTEAETLRFHPGKTPLGTLINPAAAVRIGALVEDAQAKGATLVTGGELSAGSIQPTILDHVAPGMRLYSEEAFGPVAGVVRVGDQDEALALANDTDFGLVASVFAADTGAALDMLARIEVGIGQVNGSTVHDDPTMPIGGVKASGYGRFGGTEALREFTECQWIAVNGGGKT</sequence>
<protein>
    <submittedName>
        <fullName evidence="5">Dehydrogenase</fullName>
    </submittedName>
</protein>
<name>A0A0B3S098_9RHOB</name>
<dbReference type="AlphaFoldDB" id="A0A0B3S098"/>
<dbReference type="PANTHER" id="PTHR42986">
    <property type="entry name" value="BENZALDEHYDE DEHYDROGENASE YFMT"/>
    <property type="match status" value="1"/>
</dbReference>
<dbReference type="GO" id="GO:0016620">
    <property type="term" value="F:oxidoreductase activity, acting on the aldehyde or oxo group of donors, NAD or NADP as acceptor"/>
    <property type="evidence" value="ECO:0007669"/>
    <property type="project" value="InterPro"/>
</dbReference>
<evidence type="ECO:0000256" key="2">
    <source>
        <dbReference type="ARBA" id="ARBA00023002"/>
    </source>
</evidence>
<dbReference type="EMBL" id="JSUQ01000036">
    <property type="protein sequence ID" value="KHQ49926.1"/>
    <property type="molecule type" value="Genomic_DNA"/>
</dbReference>
<gene>
    <name evidence="5" type="ORF">OA50_05549</name>
</gene>
<dbReference type="PATRIC" id="fig|1515334.3.peg.5549"/>
<dbReference type="InterPro" id="IPR015590">
    <property type="entry name" value="Aldehyde_DH_dom"/>
</dbReference>
<keyword evidence="6" id="KW-1185">Reference proteome</keyword>
<dbReference type="Gene3D" id="3.40.605.10">
    <property type="entry name" value="Aldehyde Dehydrogenase, Chain A, domain 1"/>
    <property type="match status" value="1"/>
</dbReference>
<organism evidence="5 6">
    <name type="scientific">Mameliella alba</name>
    <dbReference type="NCBI Taxonomy" id="561184"/>
    <lineage>
        <taxon>Bacteria</taxon>
        <taxon>Pseudomonadati</taxon>
        <taxon>Pseudomonadota</taxon>
        <taxon>Alphaproteobacteria</taxon>
        <taxon>Rhodobacterales</taxon>
        <taxon>Roseobacteraceae</taxon>
        <taxon>Mameliella</taxon>
    </lineage>
</organism>
<dbReference type="RefSeq" id="WP_317629195.1">
    <property type="nucleotide sequence ID" value="NZ_JSUQ01000036.1"/>
</dbReference>